<sequence>MAQAAVVNNGPAAKRSKPLPPENSTDGCHPADSLGDLHPGEKLLALASRLGVEVEDLKFAQYMDQQDPIRHLRDEFFYPKMKDLVTTDLSIVDGEEDCVYFCGNSLGLCPRGTKKIMDGQIDKWAKLGAQGHLNGELPWAHCDECVDGDMAKLVGAREGELAVMNGLTVNLHLQLVCVRSFFSSGIAVGDKIAPYSTYVHTEMYAHTHSQHFRSEVRE</sequence>
<keyword evidence="3" id="KW-0663">Pyridoxal phosphate</keyword>
<feature type="non-terminal residue" evidence="5">
    <location>
        <position position="218"/>
    </location>
</feature>
<evidence type="ECO:0000313" key="6">
    <source>
        <dbReference type="Proteomes" id="UP001519460"/>
    </source>
</evidence>
<name>A0ABD0JBI6_9CAEN</name>
<evidence type="ECO:0000256" key="3">
    <source>
        <dbReference type="ARBA" id="ARBA00022898"/>
    </source>
</evidence>
<dbReference type="SUPFAM" id="SSF53383">
    <property type="entry name" value="PLP-dependent transferases"/>
    <property type="match status" value="1"/>
</dbReference>
<dbReference type="PANTHER" id="PTHR14084">
    <property type="entry name" value="KYNURENINASE"/>
    <property type="match status" value="1"/>
</dbReference>
<reference evidence="5 6" key="1">
    <citation type="journal article" date="2023" name="Sci. Data">
        <title>Genome assembly of the Korean intertidal mud-creeper Batillaria attramentaria.</title>
        <authorList>
            <person name="Patra A.K."/>
            <person name="Ho P.T."/>
            <person name="Jun S."/>
            <person name="Lee S.J."/>
            <person name="Kim Y."/>
            <person name="Won Y.J."/>
        </authorList>
    </citation>
    <scope>NUCLEOTIDE SEQUENCE [LARGE SCALE GENOMIC DNA]</scope>
    <source>
        <strain evidence="5">Wonlab-2016</strain>
    </source>
</reference>
<dbReference type="Gene3D" id="3.90.1150.10">
    <property type="entry name" value="Aspartate Aminotransferase, domain 1"/>
    <property type="match status" value="1"/>
</dbReference>
<keyword evidence="1" id="KW-0662">Pyridine nucleotide biosynthesis</keyword>
<gene>
    <name evidence="5" type="ORF">BaRGS_00036539</name>
</gene>
<dbReference type="Proteomes" id="UP001519460">
    <property type="component" value="Unassembled WGS sequence"/>
</dbReference>
<dbReference type="PANTHER" id="PTHR14084:SF0">
    <property type="entry name" value="KYNURENINASE"/>
    <property type="match status" value="1"/>
</dbReference>
<dbReference type="Gene3D" id="3.40.640.10">
    <property type="entry name" value="Type I PLP-dependent aspartate aminotransferase-like (Major domain)"/>
    <property type="match status" value="1"/>
</dbReference>
<dbReference type="InterPro" id="IPR015422">
    <property type="entry name" value="PyrdxlP-dep_Trfase_small"/>
</dbReference>
<dbReference type="InterPro" id="IPR015424">
    <property type="entry name" value="PyrdxlP-dep_Trfase"/>
</dbReference>
<feature type="region of interest" description="Disordered" evidence="4">
    <location>
        <begin position="1"/>
        <end position="33"/>
    </location>
</feature>
<dbReference type="GO" id="GO:0016787">
    <property type="term" value="F:hydrolase activity"/>
    <property type="evidence" value="ECO:0007669"/>
    <property type="project" value="UniProtKB-KW"/>
</dbReference>
<protein>
    <submittedName>
        <fullName evidence="5">Uncharacterized protein</fullName>
    </submittedName>
</protein>
<organism evidence="5 6">
    <name type="scientific">Batillaria attramentaria</name>
    <dbReference type="NCBI Taxonomy" id="370345"/>
    <lineage>
        <taxon>Eukaryota</taxon>
        <taxon>Metazoa</taxon>
        <taxon>Spiralia</taxon>
        <taxon>Lophotrochozoa</taxon>
        <taxon>Mollusca</taxon>
        <taxon>Gastropoda</taxon>
        <taxon>Caenogastropoda</taxon>
        <taxon>Sorbeoconcha</taxon>
        <taxon>Cerithioidea</taxon>
        <taxon>Batillariidae</taxon>
        <taxon>Batillaria</taxon>
    </lineage>
</organism>
<proteinExistence type="predicted"/>
<dbReference type="AlphaFoldDB" id="A0ABD0JBI6"/>
<evidence type="ECO:0000256" key="4">
    <source>
        <dbReference type="SAM" id="MobiDB-lite"/>
    </source>
</evidence>
<comment type="caution">
    <text evidence="5">The sequence shown here is derived from an EMBL/GenBank/DDBJ whole genome shotgun (WGS) entry which is preliminary data.</text>
</comment>
<evidence type="ECO:0000256" key="2">
    <source>
        <dbReference type="ARBA" id="ARBA00022801"/>
    </source>
</evidence>
<dbReference type="InterPro" id="IPR015421">
    <property type="entry name" value="PyrdxlP-dep_Trfase_major"/>
</dbReference>
<evidence type="ECO:0000256" key="1">
    <source>
        <dbReference type="ARBA" id="ARBA00022642"/>
    </source>
</evidence>
<dbReference type="EMBL" id="JACVVK020000518">
    <property type="protein sequence ID" value="KAK7468216.1"/>
    <property type="molecule type" value="Genomic_DNA"/>
</dbReference>
<dbReference type="GO" id="GO:0019363">
    <property type="term" value="P:pyridine nucleotide biosynthetic process"/>
    <property type="evidence" value="ECO:0007669"/>
    <property type="project" value="UniProtKB-KW"/>
</dbReference>
<accession>A0ABD0JBI6</accession>
<evidence type="ECO:0000313" key="5">
    <source>
        <dbReference type="EMBL" id="KAK7468216.1"/>
    </source>
</evidence>
<keyword evidence="6" id="KW-1185">Reference proteome</keyword>
<dbReference type="InterPro" id="IPR010111">
    <property type="entry name" value="Kynureninase"/>
</dbReference>
<keyword evidence="2" id="KW-0378">Hydrolase</keyword>